<dbReference type="AlphaFoldDB" id="A0A371DLL2"/>
<sequence>MRVARWAGLLLPTYTQVCLPAIHRAKLQRLVCRLIPFSGVAAASGRSSSITRSRSRKNKPPLGTLGYSIFEYEVFGAYHFDYPVFKSIQSATVFDCTAFSLRLDKYPVSIRPCTSRDHVDTLEPVGVNLPCLRFSTLSDSLPLLSQLCLWLRSGFLHTQCHRYYASCLCGSAGFARIWLAY</sequence>
<dbReference type="Proteomes" id="UP000256964">
    <property type="component" value="Unassembled WGS sequence"/>
</dbReference>
<gene>
    <name evidence="1" type="ORF">OH76DRAFT_1220075</name>
</gene>
<protein>
    <submittedName>
        <fullName evidence="1">Uncharacterized protein</fullName>
    </submittedName>
</protein>
<proteinExistence type="predicted"/>
<keyword evidence="2" id="KW-1185">Reference proteome</keyword>
<name>A0A371DLL2_9APHY</name>
<dbReference type="EMBL" id="KZ857387">
    <property type="protein sequence ID" value="RDX53412.1"/>
    <property type="molecule type" value="Genomic_DNA"/>
</dbReference>
<evidence type="ECO:0000313" key="2">
    <source>
        <dbReference type="Proteomes" id="UP000256964"/>
    </source>
</evidence>
<evidence type="ECO:0000313" key="1">
    <source>
        <dbReference type="EMBL" id="RDX53412.1"/>
    </source>
</evidence>
<accession>A0A371DLL2</accession>
<organism evidence="1 2">
    <name type="scientific">Lentinus brumalis</name>
    <dbReference type="NCBI Taxonomy" id="2498619"/>
    <lineage>
        <taxon>Eukaryota</taxon>
        <taxon>Fungi</taxon>
        <taxon>Dikarya</taxon>
        <taxon>Basidiomycota</taxon>
        <taxon>Agaricomycotina</taxon>
        <taxon>Agaricomycetes</taxon>
        <taxon>Polyporales</taxon>
        <taxon>Polyporaceae</taxon>
        <taxon>Lentinus</taxon>
    </lineage>
</organism>
<reference evidence="1 2" key="1">
    <citation type="journal article" date="2018" name="Biotechnol. Biofuels">
        <title>Integrative visual omics of the white-rot fungus Polyporus brumalis exposes the biotechnological potential of its oxidative enzymes for delignifying raw plant biomass.</title>
        <authorList>
            <person name="Miyauchi S."/>
            <person name="Rancon A."/>
            <person name="Drula E."/>
            <person name="Hage H."/>
            <person name="Chaduli D."/>
            <person name="Favel A."/>
            <person name="Grisel S."/>
            <person name="Henrissat B."/>
            <person name="Herpoel-Gimbert I."/>
            <person name="Ruiz-Duenas F.J."/>
            <person name="Chevret D."/>
            <person name="Hainaut M."/>
            <person name="Lin J."/>
            <person name="Wang M."/>
            <person name="Pangilinan J."/>
            <person name="Lipzen A."/>
            <person name="Lesage-Meessen L."/>
            <person name="Navarro D."/>
            <person name="Riley R."/>
            <person name="Grigoriev I.V."/>
            <person name="Zhou S."/>
            <person name="Raouche S."/>
            <person name="Rosso M.N."/>
        </authorList>
    </citation>
    <scope>NUCLEOTIDE SEQUENCE [LARGE SCALE GENOMIC DNA]</scope>
    <source>
        <strain evidence="1 2">BRFM 1820</strain>
    </source>
</reference>